<proteinExistence type="evidence at transcript level"/>
<accession>C1BZN7</accession>
<protein>
    <submittedName>
        <fullName evidence="1">AP-2 complex subunit alpha-2</fullName>
    </submittedName>
</protein>
<reference evidence="1" key="1">
    <citation type="journal article" date="2010" name="BMC Genomics">
        <title>Salmo salar and Esox lucius full-length cDNA sequences reveal changes in evolutionary pressures on a post-tetraploidization genome.</title>
        <authorList>
            <person name="Leong J.S."/>
            <person name="Jantzen S.G."/>
            <person name="von Schalburg K.R."/>
            <person name="Cooper G.A."/>
            <person name="Messmer A.M."/>
            <person name="Liao N.Y."/>
            <person name="Munro S."/>
            <person name="Moore R."/>
            <person name="Holt R.A."/>
            <person name="Jones S.J."/>
            <person name="Davidson W.S."/>
            <person name="Koop B.F."/>
        </authorList>
    </citation>
    <scope>NUCLEOTIDE SEQUENCE</scope>
    <source>
        <tissue evidence="1">Head kidney</tissue>
    </source>
</reference>
<organism evidence="1">
    <name type="scientific">Esox lucius</name>
    <name type="common">Northern pike</name>
    <dbReference type="NCBI Taxonomy" id="8010"/>
    <lineage>
        <taxon>Eukaryota</taxon>
        <taxon>Metazoa</taxon>
        <taxon>Chordata</taxon>
        <taxon>Craniata</taxon>
        <taxon>Vertebrata</taxon>
        <taxon>Euteleostomi</taxon>
        <taxon>Actinopterygii</taxon>
        <taxon>Neopterygii</taxon>
        <taxon>Teleostei</taxon>
        <taxon>Protacanthopterygii</taxon>
        <taxon>Esociformes</taxon>
        <taxon>Esocidae</taxon>
        <taxon>Esox</taxon>
    </lineage>
</organism>
<dbReference type="AlphaFoldDB" id="C1BZN7"/>
<sequence length="62" mass="6974">MPAVSKGDGMRGLAVFISDIRNCKCPLLGKCVASYTCLCVRHLVQTHMFLHMFPVMKWCKVT</sequence>
<evidence type="ECO:0000313" key="1">
    <source>
        <dbReference type="EMBL" id="ACO14490.1"/>
    </source>
</evidence>
<reference evidence="1" key="2">
    <citation type="submission" date="2010-07" db="EMBL/GenBank/DDBJ databases">
        <title>Esox lucius ESTs and full-length cDNAs.</title>
        <authorList>
            <consortium name="cGRASP (B.F. Koop &amp; W.S. Davidson)"/>
            <person name="Leong J."/>
            <person name="Jantzen S."/>
            <person name="Cooper G."/>
            <person name="Davidson W.S."/>
            <person name="Koop B.F."/>
        </authorList>
    </citation>
    <scope>NUCLEOTIDE SEQUENCE</scope>
    <source>
        <tissue evidence="1">Head kidney</tissue>
    </source>
</reference>
<dbReference type="EMBL" id="BT080066">
    <property type="protein sequence ID" value="ACO14490.1"/>
    <property type="molecule type" value="mRNA"/>
</dbReference>
<name>C1BZN7_ESOLU</name>
<gene>
    <name evidence="1" type="primary">AP2A2</name>
</gene>